<feature type="region of interest" description="Disordered" evidence="2">
    <location>
        <begin position="359"/>
        <end position="431"/>
    </location>
</feature>
<keyword evidence="3" id="KW-0812">Transmembrane</keyword>
<feature type="domain" description="Cell envelope-related transcriptional attenuator" evidence="4">
    <location>
        <begin position="112"/>
        <end position="268"/>
    </location>
</feature>
<dbReference type="PANTHER" id="PTHR33392:SF6">
    <property type="entry name" value="POLYISOPRENYL-TEICHOIC ACID--PEPTIDOGLYCAN TEICHOIC ACID TRANSFERASE TAGU"/>
    <property type="match status" value="1"/>
</dbReference>
<dbReference type="Pfam" id="PF03816">
    <property type="entry name" value="LytR_cpsA_psr"/>
    <property type="match status" value="1"/>
</dbReference>
<feature type="region of interest" description="Disordered" evidence="2">
    <location>
        <begin position="1"/>
        <end position="21"/>
    </location>
</feature>
<evidence type="ECO:0000256" key="2">
    <source>
        <dbReference type="SAM" id="MobiDB-lite"/>
    </source>
</evidence>
<evidence type="ECO:0000256" key="3">
    <source>
        <dbReference type="SAM" id="Phobius"/>
    </source>
</evidence>
<dbReference type="InterPro" id="IPR004474">
    <property type="entry name" value="LytR_CpsA_psr"/>
</dbReference>
<dbReference type="PANTHER" id="PTHR33392">
    <property type="entry name" value="POLYISOPRENYL-TEICHOIC ACID--PEPTIDOGLYCAN TEICHOIC ACID TRANSFERASE TAGU"/>
    <property type="match status" value="1"/>
</dbReference>
<keyword evidence="6" id="KW-1185">Reference proteome</keyword>
<dbReference type="Proteomes" id="UP001165586">
    <property type="component" value="Unassembled WGS sequence"/>
</dbReference>
<dbReference type="RefSeq" id="WP_259541285.1">
    <property type="nucleotide sequence ID" value="NZ_JANLCJ010000010.1"/>
</dbReference>
<gene>
    <name evidence="5" type="ORF">N1032_19480</name>
</gene>
<feature type="compositionally biased region" description="Polar residues" evidence="2">
    <location>
        <begin position="420"/>
        <end position="431"/>
    </location>
</feature>
<organism evidence="5 6">
    <name type="scientific">Herbiconiux daphne</name>
    <dbReference type="NCBI Taxonomy" id="2970914"/>
    <lineage>
        <taxon>Bacteria</taxon>
        <taxon>Bacillati</taxon>
        <taxon>Actinomycetota</taxon>
        <taxon>Actinomycetes</taxon>
        <taxon>Micrococcales</taxon>
        <taxon>Microbacteriaceae</taxon>
        <taxon>Herbiconiux</taxon>
    </lineage>
</organism>
<feature type="transmembrane region" description="Helical" evidence="3">
    <location>
        <begin position="29"/>
        <end position="53"/>
    </location>
</feature>
<keyword evidence="3" id="KW-0472">Membrane</keyword>
<dbReference type="Gene3D" id="3.40.630.190">
    <property type="entry name" value="LCP protein"/>
    <property type="match status" value="1"/>
</dbReference>
<evidence type="ECO:0000313" key="6">
    <source>
        <dbReference type="Proteomes" id="UP001165586"/>
    </source>
</evidence>
<dbReference type="InterPro" id="IPR050922">
    <property type="entry name" value="LytR/CpsA/Psr_CW_biosynth"/>
</dbReference>
<sequence>MNDTARRPRRHHATPVRHGRQRTPSAFGAILKTLAVVLAVALVSVGSVAAYAINNLAQQVSANAVDISGGEDAPPAPPLLGAFEGGFNLLVVGTDNDPNQGDSFGERDATLNDVNILLHVSADHKNAVVVSFPRDLVIAHPECTDPTTGEVFDAMSAQPLNEAFSRGGLACVNSTIENLTGLDINYAAATSFNGVIEMTNAIGGVPVCLVEPILDTDSGLDLPAGTSVIEGQMALAFLRNRHGVGDGSDLSRIASQQQYLSSMARTLKSANTLTDISKLYGLANAAAQNIQLSSSLASADSMVSLALTLKDVDLNNIVFVQYPSGDSVDYPNKVVPVTDLADALFAKVLADEPFTLGDDATGTGSTVVGTDPGATTEAPAETTAPEASVDPADPATDAPTTDVPPATTPEVIDGLKGQTAAEQTCANAFSD</sequence>
<evidence type="ECO:0000259" key="4">
    <source>
        <dbReference type="Pfam" id="PF03816"/>
    </source>
</evidence>
<dbReference type="NCBIfam" id="TIGR00350">
    <property type="entry name" value="lytR_cpsA_psr"/>
    <property type="match status" value="1"/>
</dbReference>
<reference evidence="5" key="1">
    <citation type="submission" date="2022-08" db="EMBL/GenBank/DDBJ databases">
        <authorList>
            <person name="Deng Y."/>
            <person name="Han X.-F."/>
            <person name="Zhang Y.-Q."/>
        </authorList>
    </citation>
    <scope>NUCLEOTIDE SEQUENCE</scope>
    <source>
        <strain evidence="5">CPCC 203386</strain>
    </source>
</reference>
<evidence type="ECO:0000313" key="5">
    <source>
        <dbReference type="EMBL" id="MCS5735926.1"/>
    </source>
</evidence>
<comment type="caution">
    <text evidence="5">The sequence shown here is derived from an EMBL/GenBank/DDBJ whole genome shotgun (WGS) entry which is preliminary data.</text>
</comment>
<proteinExistence type="inferred from homology"/>
<feature type="compositionally biased region" description="Low complexity" evidence="2">
    <location>
        <begin position="369"/>
        <end position="409"/>
    </location>
</feature>
<feature type="compositionally biased region" description="Basic residues" evidence="2">
    <location>
        <begin position="7"/>
        <end position="21"/>
    </location>
</feature>
<keyword evidence="3" id="KW-1133">Transmembrane helix</keyword>
<protein>
    <submittedName>
        <fullName evidence="5">LCP family protein</fullName>
    </submittedName>
</protein>
<comment type="similarity">
    <text evidence="1">Belongs to the LytR/CpsA/Psr (LCP) family.</text>
</comment>
<evidence type="ECO:0000256" key="1">
    <source>
        <dbReference type="ARBA" id="ARBA00006068"/>
    </source>
</evidence>
<dbReference type="EMBL" id="JANLCJ010000010">
    <property type="protein sequence ID" value="MCS5735926.1"/>
    <property type="molecule type" value="Genomic_DNA"/>
</dbReference>
<name>A0ABT2H7M7_9MICO</name>
<accession>A0ABT2H7M7</accession>